<dbReference type="SMART" id="SM00867">
    <property type="entry name" value="YceI"/>
    <property type="match status" value="1"/>
</dbReference>
<feature type="chain" id="PRO_5008248058" description="Lipid/polyisoprenoid-binding YceI-like domain-containing protein" evidence="1">
    <location>
        <begin position="21"/>
        <end position="188"/>
    </location>
</feature>
<name>A0A191UH21_9BURK</name>
<gene>
    <name evidence="3" type="ORF">A8O14_09445</name>
</gene>
<evidence type="ECO:0000313" key="3">
    <source>
        <dbReference type="EMBL" id="ANJ00278.1"/>
    </source>
</evidence>
<organism evidence="3 4">
    <name type="scientific">Polynucleobacter wuianus</name>
    <dbReference type="NCBI Taxonomy" id="1743168"/>
    <lineage>
        <taxon>Bacteria</taxon>
        <taxon>Pseudomonadati</taxon>
        <taxon>Pseudomonadota</taxon>
        <taxon>Betaproteobacteria</taxon>
        <taxon>Burkholderiales</taxon>
        <taxon>Burkholderiaceae</taxon>
        <taxon>Polynucleobacter</taxon>
    </lineage>
</organism>
<proteinExistence type="predicted"/>
<evidence type="ECO:0000313" key="4">
    <source>
        <dbReference type="Proteomes" id="UP000078463"/>
    </source>
</evidence>
<dbReference type="Proteomes" id="UP000078463">
    <property type="component" value="Chromosome"/>
</dbReference>
<dbReference type="InterPro" id="IPR007372">
    <property type="entry name" value="Lipid/polyisoprenoid-bd_YceI"/>
</dbReference>
<dbReference type="AlphaFoldDB" id="A0A191UH21"/>
<dbReference type="InterPro" id="IPR036761">
    <property type="entry name" value="TTHA0802/YceI-like_sf"/>
</dbReference>
<protein>
    <recommendedName>
        <fullName evidence="2">Lipid/polyisoprenoid-binding YceI-like domain-containing protein</fullName>
    </recommendedName>
</protein>
<sequence>MNFFYISVLLLNLVTSSVQAAEIYITDPEHTFVSFSYKHLAYSIQTSRFDKVNGTITLNDQMDGGTIDIDIETGSISTGSDTFNKLLRGEDYFNSEKFPVAKFTSDKVVFNNQSITSISGELTIKGTTKSINVEVSNFACSRNFITLKYMCGANATAKLSRSEFDLGKYVPFVGDEIRLNIVIEASRE</sequence>
<dbReference type="STRING" id="1743168.A8O14_09445"/>
<keyword evidence="4" id="KW-1185">Reference proteome</keyword>
<dbReference type="Gene3D" id="2.40.128.110">
    <property type="entry name" value="Lipid/polyisoprenoid-binding, YceI-like"/>
    <property type="match status" value="1"/>
</dbReference>
<evidence type="ECO:0000256" key="1">
    <source>
        <dbReference type="SAM" id="SignalP"/>
    </source>
</evidence>
<keyword evidence="1" id="KW-0732">Signal</keyword>
<dbReference type="PANTHER" id="PTHR34406:SF1">
    <property type="entry name" value="PROTEIN YCEI"/>
    <property type="match status" value="1"/>
</dbReference>
<dbReference type="PANTHER" id="PTHR34406">
    <property type="entry name" value="PROTEIN YCEI"/>
    <property type="match status" value="1"/>
</dbReference>
<accession>A0A191UH21</accession>
<dbReference type="KEGG" id="pwu:A8O14_09445"/>
<dbReference type="SUPFAM" id="SSF101874">
    <property type="entry name" value="YceI-like"/>
    <property type="match status" value="1"/>
</dbReference>
<dbReference type="Pfam" id="PF04264">
    <property type="entry name" value="YceI"/>
    <property type="match status" value="1"/>
</dbReference>
<feature type="domain" description="Lipid/polyisoprenoid-binding YceI-like" evidence="2">
    <location>
        <begin position="23"/>
        <end position="186"/>
    </location>
</feature>
<dbReference type="EMBL" id="CP015922">
    <property type="protein sequence ID" value="ANJ00278.1"/>
    <property type="molecule type" value="Genomic_DNA"/>
</dbReference>
<evidence type="ECO:0000259" key="2">
    <source>
        <dbReference type="SMART" id="SM00867"/>
    </source>
</evidence>
<reference evidence="4" key="1">
    <citation type="submission" date="2016-05" db="EMBL/GenBank/DDBJ databases">
        <title>Polynucleobacter sp. QLW-P1FAT50C-4 genome.</title>
        <authorList>
            <person name="Hahn M.W."/>
        </authorList>
    </citation>
    <scope>NUCLEOTIDE SEQUENCE [LARGE SCALE GENOMIC DNA]</scope>
    <source>
        <strain evidence="4">QLW-P1FAT50C-4</strain>
    </source>
</reference>
<feature type="signal peptide" evidence="1">
    <location>
        <begin position="1"/>
        <end position="20"/>
    </location>
</feature>